<feature type="compositionally biased region" description="Polar residues" evidence="6">
    <location>
        <begin position="720"/>
        <end position="737"/>
    </location>
</feature>
<feature type="transmembrane region" description="Helical" evidence="7">
    <location>
        <begin position="367"/>
        <end position="389"/>
    </location>
</feature>
<feature type="transmembrane region" description="Helical" evidence="7">
    <location>
        <begin position="822"/>
        <end position="839"/>
    </location>
</feature>
<comment type="subcellular location">
    <subcellularLocation>
        <location evidence="1">Membrane</location>
        <topology evidence="1">Multi-pass membrane protein</topology>
    </subcellularLocation>
</comment>
<dbReference type="Proteomes" id="UP000290289">
    <property type="component" value="Chromosome 17"/>
</dbReference>
<feature type="transmembrane region" description="Helical" evidence="7">
    <location>
        <begin position="493"/>
        <end position="513"/>
    </location>
</feature>
<evidence type="ECO:0000256" key="6">
    <source>
        <dbReference type="SAM" id="MobiDB-lite"/>
    </source>
</evidence>
<feature type="transmembrane region" description="Helical" evidence="7">
    <location>
        <begin position="182"/>
        <end position="202"/>
    </location>
</feature>
<dbReference type="GO" id="GO:0016020">
    <property type="term" value="C:membrane"/>
    <property type="evidence" value="ECO:0007669"/>
    <property type="project" value="UniProtKB-SubCell"/>
</dbReference>
<dbReference type="PANTHER" id="PTHR31218">
    <property type="entry name" value="WAT1-RELATED PROTEIN"/>
    <property type="match status" value="1"/>
</dbReference>
<feature type="transmembrane region" description="Helical" evidence="7">
    <location>
        <begin position="433"/>
        <end position="455"/>
    </location>
</feature>
<comment type="similarity">
    <text evidence="2">Belongs to the drug/metabolite transporter (DMT) superfamily. Plant drug/metabolite exporter (P-DME) (TC 2.A.7.4) family.</text>
</comment>
<dbReference type="InterPro" id="IPR030184">
    <property type="entry name" value="WAT1-related"/>
</dbReference>
<evidence type="ECO:0000256" key="4">
    <source>
        <dbReference type="ARBA" id="ARBA00022989"/>
    </source>
</evidence>
<keyword evidence="4 7" id="KW-1133">Transmembrane helix</keyword>
<dbReference type="Pfam" id="PF00892">
    <property type="entry name" value="EamA"/>
    <property type="match status" value="2"/>
</dbReference>
<feature type="region of interest" description="Disordered" evidence="6">
    <location>
        <begin position="720"/>
        <end position="740"/>
    </location>
</feature>
<accession>A0A498HKD2</accession>
<evidence type="ECO:0000313" key="10">
    <source>
        <dbReference type="Proteomes" id="UP000290289"/>
    </source>
</evidence>
<feature type="transmembrane region" description="Helical" evidence="7">
    <location>
        <begin position="1038"/>
        <end position="1058"/>
    </location>
</feature>
<feature type="transmembrane region" description="Helical" evidence="7">
    <location>
        <begin position="639"/>
        <end position="659"/>
    </location>
</feature>
<feature type="transmembrane region" description="Helical" evidence="7">
    <location>
        <begin position="214"/>
        <end position="235"/>
    </location>
</feature>
<feature type="transmembrane region" description="Helical" evidence="7">
    <location>
        <begin position="859"/>
        <end position="880"/>
    </location>
</feature>
<proteinExistence type="inferred from homology"/>
<feature type="transmembrane region" description="Helical" evidence="7">
    <location>
        <begin position="542"/>
        <end position="562"/>
    </location>
</feature>
<feature type="transmembrane region" description="Helical" evidence="7">
    <location>
        <begin position="247"/>
        <end position="267"/>
    </location>
</feature>
<evidence type="ECO:0000256" key="5">
    <source>
        <dbReference type="ARBA" id="ARBA00023136"/>
    </source>
</evidence>
<feature type="transmembrane region" description="Helical" evidence="7">
    <location>
        <begin position="665"/>
        <end position="685"/>
    </location>
</feature>
<feature type="transmembrane region" description="Helical" evidence="7">
    <location>
        <begin position="37"/>
        <end position="61"/>
    </location>
</feature>
<feature type="transmembrane region" description="Helical" evidence="7">
    <location>
        <begin position="401"/>
        <end position="421"/>
    </location>
</feature>
<protein>
    <recommendedName>
        <fullName evidence="8">EamA domain-containing protein</fullName>
    </recommendedName>
</protein>
<dbReference type="EMBL" id="RDQH01000343">
    <property type="protein sequence ID" value="RXH69413.1"/>
    <property type="molecule type" value="Genomic_DNA"/>
</dbReference>
<feature type="transmembrane region" description="Helical" evidence="7">
    <location>
        <begin position="574"/>
        <end position="595"/>
    </location>
</feature>
<keyword evidence="3 7" id="KW-0812">Transmembrane</keyword>
<name>A0A498HKD2_MALDO</name>
<feature type="transmembrane region" description="Helical" evidence="7">
    <location>
        <begin position="279"/>
        <end position="299"/>
    </location>
</feature>
<feature type="transmembrane region" description="Helical" evidence="7">
    <location>
        <begin position="461"/>
        <end position="481"/>
    </location>
</feature>
<dbReference type="GO" id="GO:0022857">
    <property type="term" value="F:transmembrane transporter activity"/>
    <property type="evidence" value="ECO:0007669"/>
    <property type="project" value="InterPro"/>
</dbReference>
<keyword evidence="5 7" id="KW-0472">Membrane</keyword>
<keyword evidence="10" id="KW-1185">Reference proteome</keyword>
<gene>
    <name evidence="9" type="ORF">DVH24_037197</name>
</gene>
<feature type="domain" description="EamA" evidence="8">
    <location>
        <begin position="27"/>
        <end position="151"/>
    </location>
</feature>
<feature type="transmembrane region" description="Helical" evidence="7">
    <location>
        <begin position="133"/>
        <end position="153"/>
    </location>
</feature>
<reference evidence="9 10" key="1">
    <citation type="submission" date="2018-10" db="EMBL/GenBank/DDBJ databases">
        <title>A high-quality apple genome assembly.</title>
        <authorList>
            <person name="Hu J."/>
        </authorList>
    </citation>
    <scope>NUCLEOTIDE SEQUENCE [LARGE SCALE GENOMIC DNA]</scope>
    <source>
        <strain evidence="10">cv. HFTH1</strain>
        <tissue evidence="9">Young leaf</tissue>
    </source>
</reference>
<evidence type="ECO:0000313" key="9">
    <source>
        <dbReference type="EMBL" id="RXH69413.1"/>
    </source>
</evidence>
<feature type="domain" description="EamA" evidence="8">
    <location>
        <begin position="387"/>
        <end position="511"/>
    </location>
</feature>
<dbReference type="AlphaFoldDB" id="A0A498HKD2"/>
<feature type="transmembrane region" description="Helical" evidence="7">
    <location>
        <begin position="1006"/>
        <end position="1026"/>
    </location>
</feature>
<evidence type="ECO:0000256" key="3">
    <source>
        <dbReference type="ARBA" id="ARBA00022692"/>
    </source>
</evidence>
<feature type="transmembrane region" description="Helical" evidence="7">
    <location>
        <begin position="73"/>
        <end position="95"/>
    </location>
</feature>
<evidence type="ECO:0000256" key="2">
    <source>
        <dbReference type="ARBA" id="ARBA00007635"/>
    </source>
</evidence>
<organism evidence="9 10">
    <name type="scientific">Malus domestica</name>
    <name type="common">Apple</name>
    <name type="synonym">Pyrus malus</name>
    <dbReference type="NCBI Taxonomy" id="3750"/>
    <lineage>
        <taxon>Eukaryota</taxon>
        <taxon>Viridiplantae</taxon>
        <taxon>Streptophyta</taxon>
        <taxon>Embryophyta</taxon>
        <taxon>Tracheophyta</taxon>
        <taxon>Spermatophyta</taxon>
        <taxon>Magnoliopsida</taxon>
        <taxon>eudicotyledons</taxon>
        <taxon>Gunneridae</taxon>
        <taxon>Pentapetalae</taxon>
        <taxon>rosids</taxon>
        <taxon>fabids</taxon>
        <taxon>Rosales</taxon>
        <taxon>Rosaceae</taxon>
        <taxon>Amygdaloideae</taxon>
        <taxon>Maleae</taxon>
        <taxon>Malus</taxon>
    </lineage>
</organism>
<dbReference type="InterPro" id="IPR000620">
    <property type="entry name" value="EamA_dom"/>
</dbReference>
<feature type="transmembrane region" description="Helical" evidence="7">
    <location>
        <begin position="607"/>
        <end position="627"/>
    </location>
</feature>
<comment type="caution">
    <text evidence="9">The sequence shown here is derived from an EMBL/GenBank/DDBJ whole genome shotgun (WGS) entry which is preliminary data.</text>
</comment>
<evidence type="ECO:0000259" key="8">
    <source>
        <dbReference type="Pfam" id="PF00892"/>
    </source>
</evidence>
<feature type="transmembrane region" description="Helical" evidence="7">
    <location>
        <begin position="892"/>
        <end position="910"/>
    </location>
</feature>
<evidence type="ECO:0000256" key="1">
    <source>
        <dbReference type="ARBA" id="ARBA00004141"/>
    </source>
</evidence>
<feature type="transmembrane region" description="Helical" evidence="7">
    <location>
        <begin position="101"/>
        <end position="121"/>
    </location>
</feature>
<sequence length="1098" mass="119707">MVWQRRIWGAVPFTAMVIVECAEVGVSTISKVAMSKGMSHFVFIVYYNALGTLLLLPFFIFRRKKRAPLTFRLICQFFLLGLIGSSGKILFFAGVKNSSALLASAMANLTPIFTFLLALIFRMEKLDLRKATSYAKSLGAIISVGGALIVTLYDGPALLNSSSSSGSSHSTHGSFVSRSSTWIFGGLLLAIQCLVASGWNIAQAATVKDYPEEMTIVFFYTMFLTIQCTVISLIVERNNMSAWKLELPIEIIAVVYAAICVSVFRISVHVWCLHKKGPVYVAMFKPLGIAIAALLVVVFLGETFYLGSLIGSIVISVGFYTVIYAKMKEKAMADNEAVQPLKPSDQIQMAPLLPSSISNKMVWQSRIWGAVPFTAMVIVECAEVGVSTLSKVAMSKGMSKFVFIVYYNALGTLLLLPFFIFQRNRRAPLTFRLICQFFLLGLIGSAGKILFFAGVKNSSALLASAMANLTPIFTFLLALIFRMEKLDLRKATSYAKSVGAIISVGGALVVTLYNGPALLNSSSSSGSSHSTHRSFVSQSSTWIFGGLLLAIQCLVASGWNIAQAATVKDYPEEMTIVFFYTMFLTIQCTVISLIVERNNLNAWKLELPIEIITIVYAAICVSVFRISVHVWCLHKKGPVYVAMFSPLGIAIAAVLVVVFLGDTFYLGSLIGSIVISLGFYTVIYAKMKEKAMADDEGVQLSKPADDEGAQLSNDVGVQLSKPSSQIQMTPQLPSSISNERERETGASMAAAGRSCYRDVLPFMAMVTMECMNVGLNTLFKAATLNGMSYHVFVVYSYSVAAFVLIPAPFISRRSRVLPPLNFSIMSKILILGLIGVLGMSRSSSQIMGYTGINYSSPTLASAISNLVPAFTFILAIIFRLESTALRSRSSQAKILGTIVSLAGAFVVTLYKGPPIVFANRSQSISLHQPLLNSPPATNSNWIIGGLLLTAEYILVPLWYIVQAQIMKEYPNELTVIFFYNVCVVAVSAFVALITEPNSSAWKLRPNIALLSILCSGLFGSFLNNAVHTWVLRLKGPVYVTMFKPLSMAIAVVMGVVFLHDTLHLGRCNEGKPTLSNTAWLLISKKHDATLVMGNETLE</sequence>
<feature type="transmembrane region" description="Helical" evidence="7">
    <location>
        <begin position="973"/>
        <end position="994"/>
    </location>
</feature>
<evidence type="ECO:0000256" key="7">
    <source>
        <dbReference type="SAM" id="Phobius"/>
    </source>
</evidence>
<dbReference type="STRING" id="3750.A0A498HKD2"/>
<feature type="transmembrane region" description="Helical" evidence="7">
    <location>
        <begin position="941"/>
        <end position="961"/>
    </location>
</feature>
<dbReference type="InterPro" id="IPR037185">
    <property type="entry name" value="EmrE-like"/>
</dbReference>
<feature type="transmembrane region" description="Helical" evidence="7">
    <location>
        <begin position="791"/>
        <end position="810"/>
    </location>
</feature>
<feature type="transmembrane region" description="Helical" evidence="7">
    <location>
        <begin position="759"/>
        <end position="779"/>
    </location>
</feature>
<dbReference type="SUPFAM" id="SSF103481">
    <property type="entry name" value="Multidrug resistance efflux transporter EmrE"/>
    <property type="match status" value="4"/>
</dbReference>
<feature type="transmembrane region" description="Helical" evidence="7">
    <location>
        <begin position="305"/>
        <end position="325"/>
    </location>
</feature>